<comment type="caution">
    <text evidence="2">The sequence shown here is derived from an EMBL/GenBank/DDBJ whole genome shotgun (WGS) entry which is preliminary data.</text>
</comment>
<dbReference type="AlphaFoldDB" id="A0A0G0QR88"/>
<name>A0A0G0QR88_9BACT</name>
<accession>A0A0G0QR88</accession>
<evidence type="ECO:0000313" key="3">
    <source>
        <dbReference type="Proteomes" id="UP000034881"/>
    </source>
</evidence>
<protein>
    <submittedName>
        <fullName evidence="2">Methyltransferase type 12</fullName>
    </submittedName>
</protein>
<dbReference type="GO" id="GO:0032259">
    <property type="term" value="P:methylation"/>
    <property type="evidence" value="ECO:0007669"/>
    <property type="project" value="UniProtKB-KW"/>
</dbReference>
<keyword evidence="2" id="KW-0808">Transferase</keyword>
<sequence length="235" mass="27219">MNNYVKHLEELSTSTTLKRKKNYVDYNLKKCFRDLGFNGIKVLEVGPGLGEFESYLNDRGVSSIDIVDNDKNILNYVSKKYRINRCYLTKDISLVDKKLGSYDFIFLMQVLEHLPQDKYDVVLRLLYKHLRKDGYLVVVVPNANNPLGLTERYGDLQHTGSFTEQSLRDLVSLSGIENYSMEIRGYEIPPYDFINLFRIIFQKILHLMLLLAMIANGGLFFKTMTPNIALIIKKN</sequence>
<evidence type="ECO:0000313" key="2">
    <source>
        <dbReference type="EMBL" id="KKR42643.1"/>
    </source>
</evidence>
<reference evidence="2 3" key="1">
    <citation type="journal article" date="2015" name="Nature">
        <title>rRNA introns, odd ribosomes, and small enigmatic genomes across a large radiation of phyla.</title>
        <authorList>
            <person name="Brown C.T."/>
            <person name="Hug L.A."/>
            <person name="Thomas B.C."/>
            <person name="Sharon I."/>
            <person name="Castelle C.J."/>
            <person name="Singh A."/>
            <person name="Wilkins M.J."/>
            <person name="Williams K.H."/>
            <person name="Banfield J.F."/>
        </authorList>
    </citation>
    <scope>NUCLEOTIDE SEQUENCE [LARGE SCALE GENOMIC DNA]</scope>
</reference>
<feature type="transmembrane region" description="Helical" evidence="1">
    <location>
        <begin position="204"/>
        <end position="221"/>
    </location>
</feature>
<proteinExistence type="predicted"/>
<dbReference type="CDD" id="cd02440">
    <property type="entry name" value="AdoMet_MTases"/>
    <property type="match status" value="1"/>
</dbReference>
<dbReference type="Pfam" id="PF13489">
    <property type="entry name" value="Methyltransf_23"/>
    <property type="match status" value="1"/>
</dbReference>
<dbReference type="SUPFAM" id="SSF53335">
    <property type="entry name" value="S-adenosyl-L-methionine-dependent methyltransferases"/>
    <property type="match status" value="1"/>
</dbReference>
<dbReference type="InterPro" id="IPR029063">
    <property type="entry name" value="SAM-dependent_MTases_sf"/>
</dbReference>
<gene>
    <name evidence="2" type="ORF">UT77_C0001G0094</name>
</gene>
<dbReference type="Proteomes" id="UP000034881">
    <property type="component" value="Unassembled WGS sequence"/>
</dbReference>
<dbReference type="Gene3D" id="3.40.50.150">
    <property type="entry name" value="Vaccinia Virus protein VP39"/>
    <property type="match status" value="1"/>
</dbReference>
<dbReference type="EMBL" id="LBYB01000001">
    <property type="protein sequence ID" value="KKR42643.1"/>
    <property type="molecule type" value="Genomic_DNA"/>
</dbReference>
<organism evidence="2 3">
    <name type="scientific">Candidatus Daviesbacteria bacterium GW2011_GWC2_40_12</name>
    <dbReference type="NCBI Taxonomy" id="1618431"/>
    <lineage>
        <taxon>Bacteria</taxon>
        <taxon>Candidatus Daviesiibacteriota</taxon>
    </lineage>
</organism>
<dbReference type="PANTHER" id="PTHR43861">
    <property type="entry name" value="TRANS-ACONITATE 2-METHYLTRANSFERASE-RELATED"/>
    <property type="match status" value="1"/>
</dbReference>
<dbReference type="GO" id="GO:0008168">
    <property type="term" value="F:methyltransferase activity"/>
    <property type="evidence" value="ECO:0007669"/>
    <property type="project" value="UniProtKB-KW"/>
</dbReference>
<keyword evidence="1" id="KW-1133">Transmembrane helix</keyword>
<keyword evidence="2" id="KW-0489">Methyltransferase</keyword>
<keyword evidence="1" id="KW-0812">Transmembrane</keyword>
<keyword evidence="1" id="KW-0472">Membrane</keyword>
<evidence type="ECO:0000256" key="1">
    <source>
        <dbReference type="SAM" id="Phobius"/>
    </source>
</evidence>